<sequence>MQKGSQPTTTERILGMLEENIRQNKLILREINSVKADIAEIKEKLEKRRQPINFDDLKQSAVISGRVPQQRKTLAAIPAPDDSEGSVYDDEREWYS</sequence>
<reference evidence="2 3" key="1">
    <citation type="journal article" date="2014" name="Proc. Natl. Acad. Sci. U.S.A.">
        <title>Thirty-thousand-year-old distant relative of giant icosahedral DNA viruses with a pandoravirus morphology.</title>
        <authorList>
            <person name="Legendre M."/>
            <person name="Bartoli J."/>
            <person name="Shmakova L."/>
            <person name="Jeudy S."/>
            <person name="Labadie K."/>
            <person name="Adrait A."/>
            <person name="Lescot M."/>
            <person name="Poirot O."/>
            <person name="Bertaux L."/>
            <person name="Bruley C."/>
            <person name="Coute Y."/>
            <person name="Rivkina E."/>
            <person name="Abergel C."/>
            <person name="Claverie J.M."/>
        </authorList>
    </citation>
    <scope>NUCLEOTIDE SEQUENCE [LARGE SCALE GENOMIC DNA]</scope>
    <source>
        <strain evidence="2">P1084-T</strain>
    </source>
</reference>
<dbReference type="Proteomes" id="UP000202176">
    <property type="component" value="Segment"/>
</dbReference>
<dbReference type="KEGG" id="vg:18266070"/>
<dbReference type="EMBL" id="KF740664">
    <property type="protein sequence ID" value="AHH01609.1"/>
    <property type="molecule type" value="Genomic_DNA"/>
</dbReference>
<dbReference type="GeneID" id="18266070"/>
<evidence type="ECO:0000313" key="2">
    <source>
        <dbReference type="EMBL" id="AHH01609.1"/>
    </source>
</evidence>
<keyword evidence="3" id="KW-1185">Reference proteome</keyword>
<protein>
    <submittedName>
        <fullName evidence="2">Uncharacterized protein</fullName>
    </submittedName>
</protein>
<dbReference type="RefSeq" id="YP_009000944.1">
    <property type="nucleotide sequence ID" value="NC_023423.1"/>
</dbReference>
<evidence type="ECO:0000313" key="3">
    <source>
        <dbReference type="Proteomes" id="UP000202176"/>
    </source>
</evidence>
<accession>W5S4K3</accession>
<feature type="region of interest" description="Disordered" evidence="1">
    <location>
        <begin position="72"/>
        <end position="96"/>
    </location>
</feature>
<gene>
    <name evidence="2" type="ORF">pv_42</name>
</gene>
<organism evidence="2 3">
    <name type="scientific">Pithovirus sibericum</name>
    <dbReference type="NCBI Taxonomy" id="1450746"/>
    <lineage>
        <taxon>Viruses</taxon>
        <taxon>Pithoviruses</taxon>
        <taxon>Orthopithovirinae</taxon>
        <taxon>Alphapithovirus</taxon>
        <taxon>Alphapithovirus sibericum</taxon>
    </lineage>
</organism>
<name>W5S4K3_9VIRU</name>
<feature type="compositionally biased region" description="Acidic residues" evidence="1">
    <location>
        <begin position="81"/>
        <end position="96"/>
    </location>
</feature>
<proteinExistence type="predicted"/>
<evidence type="ECO:0000256" key="1">
    <source>
        <dbReference type="SAM" id="MobiDB-lite"/>
    </source>
</evidence>